<protein>
    <submittedName>
        <fullName evidence="1">Translation initiation factor IF-3, putative</fullName>
    </submittedName>
</protein>
<dbReference type="InterPro" id="IPR036788">
    <property type="entry name" value="T_IF-3_C_sf"/>
</dbReference>
<dbReference type="EMBL" id="LN835301">
    <property type="protein sequence ID" value="CRG99209.1"/>
    <property type="molecule type" value="Genomic_DNA"/>
</dbReference>
<keyword evidence="1" id="KW-0396">Initiation factor</keyword>
<accession>A0A1J1H2R3</accession>
<dbReference type="RefSeq" id="XP_028532217.1">
    <property type="nucleotide sequence ID" value="XM_028675649.1"/>
</dbReference>
<dbReference type="GO" id="GO:0003743">
    <property type="term" value="F:translation initiation factor activity"/>
    <property type="evidence" value="ECO:0007669"/>
    <property type="project" value="UniProtKB-KW"/>
</dbReference>
<dbReference type="GeneID" id="39735310"/>
<proteinExistence type="predicted"/>
<gene>
    <name evidence="1" type="primary">IF3b</name>
    <name evidence="1" type="ORF">PRELSG_0618400</name>
</gene>
<dbReference type="Proteomes" id="UP000220158">
    <property type="component" value="Chromosome 6"/>
</dbReference>
<dbReference type="AlphaFoldDB" id="A0A1J1H2R3"/>
<dbReference type="OrthoDB" id="375742at2759"/>
<keyword evidence="2" id="KW-1185">Reference proteome</keyword>
<name>A0A1J1H2R3_PLARL</name>
<organism evidence="1 2">
    <name type="scientific">Plasmodium relictum</name>
    <dbReference type="NCBI Taxonomy" id="85471"/>
    <lineage>
        <taxon>Eukaryota</taxon>
        <taxon>Sar</taxon>
        <taxon>Alveolata</taxon>
        <taxon>Apicomplexa</taxon>
        <taxon>Aconoidasida</taxon>
        <taxon>Haemosporida</taxon>
        <taxon>Plasmodiidae</taxon>
        <taxon>Plasmodium</taxon>
        <taxon>Plasmodium (Haemamoeba)</taxon>
    </lineage>
</organism>
<reference evidence="1 2" key="1">
    <citation type="submission" date="2015-04" db="EMBL/GenBank/DDBJ databases">
        <authorList>
            <consortium name="Pathogen Informatics"/>
        </authorList>
    </citation>
    <scope>NUCLEOTIDE SEQUENCE [LARGE SCALE GENOMIC DNA]</scope>
    <source>
        <strain evidence="1 2">SGS1</strain>
    </source>
</reference>
<dbReference type="SUPFAM" id="SSF55200">
    <property type="entry name" value="Translation initiation factor IF3, C-terminal domain"/>
    <property type="match status" value="1"/>
</dbReference>
<evidence type="ECO:0000313" key="1">
    <source>
        <dbReference type="EMBL" id="CRG99209.1"/>
    </source>
</evidence>
<keyword evidence="1" id="KW-0648">Protein biosynthesis</keyword>
<evidence type="ECO:0000313" key="2">
    <source>
        <dbReference type="Proteomes" id="UP000220158"/>
    </source>
</evidence>
<sequence length="315" mass="38326">MDMFLLNKKLILLPIRNLKILCMCRFLYSYLMNNFFFLEKKYFIRNLNYSDIIDYQRYLYNNEIKDNFIFLKKKKNMSNTNSKKNVEEKINVRITSDENGNEIRSDKNRNNKIENNEIDKDEIDKDEINKEIIINEKIKKYKIINNELQDDIFSNNEAEKNYCLLNKEKVLNSLNYKNFTHYNFDPSLKAKKIQIYYNCEMYDMERKIKKIKNLLSSGYPVDILLIYNTDNSINKNLKKNKKFKEDENENNRNFEINKIKRFVETQEMKQTKYSLHVYIKINLILNHLKSISTVDQIFRHFKNRNHIILIKTYPK</sequence>
<dbReference type="KEGG" id="prel:PRELSG_0618400"/>
<dbReference type="VEuPathDB" id="PlasmoDB:PRELSG_0618400"/>